<evidence type="ECO:0000313" key="13">
    <source>
        <dbReference type="Proteomes" id="UP001331561"/>
    </source>
</evidence>
<keyword evidence="7 9" id="KW-0472">Membrane</keyword>
<comment type="similarity">
    <text evidence="9">Belongs to the FtsQ/DivIB family. FtsQ subfamily.</text>
</comment>
<keyword evidence="4 9" id="KW-0132">Cell division</keyword>
<evidence type="ECO:0000256" key="6">
    <source>
        <dbReference type="ARBA" id="ARBA00022989"/>
    </source>
</evidence>
<evidence type="ECO:0000259" key="11">
    <source>
        <dbReference type="PROSITE" id="PS51779"/>
    </source>
</evidence>
<dbReference type="RefSeq" id="WP_327599037.1">
    <property type="nucleotide sequence ID" value="NZ_JAYXHS010000002.1"/>
</dbReference>
<reference evidence="12 13" key="1">
    <citation type="submission" date="2024-01" db="EMBL/GenBank/DDBJ databases">
        <title>Uliginosibacterium soil sp. nov.</title>
        <authorList>
            <person name="Lv Y."/>
        </authorList>
    </citation>
    <scope>NUCLEOTIDE SEQUENCE [LARGE SCALE GENOMIC DNA]</scope>
    <source>
        <strain evidence="12 13">H3</strain>
    </source>
</reference>
<dbReference type="InterPro" id="IPR005548">
    <property type="entry name" value="Cell_div_FtsQ/DivIB_C"/>
</dbReference>
<name>A0ABU6K357_9RHOO</name>
<keyword evidence="5 9" id="KW-0812">Transmembrane</keyword>
<dbReference type="InterPro" id="IPR034746">
    <property type="entry name" value="POTRA"/>
</dbReference>
<dbReference type="InterPro" id="IPR013685">
    <property type="entry name" value="POTRA_FtsQ_type"/>
</dbReference>
<comment type="subcellular location">
    <subcellularLocation>
        <location evidence="9">Cell inner membrane</location>
        <topology evidence="9">Single-pass type II membrane protein</topology>
    </subcellularLocation>
    <subcellularLocation>
        <location evidence="1">Membrane</location>
    </subcellularLocation>
    <text evidence="9">Localizes to the division septum.</text>
</comment>
<dbReference type="Gene3D" id="3.40.50.11690">
    <property type="entry name" value="Cell division protein FtsQ/DivIB"/>
    <property type="match status" value="1"/>
</dbReference>
<evidence type="ECO:0000256" key="7">
    <source>
        <dbReference type="ARBA" id="ARBA00023136"/>
    </source>
</evidence>
<dbReference type="PROSITE" id="PS51779">
    <property type="entry name" value="POTRA"/>
    <property type="match status" value="1"/>
</dbReference>
<feature type="compositionally biased region" description="Basic and acidic residues" evidence="10">
    <location>
        <begin position="232"/>
        <end position="242"/>
    </location>
</feature>
<keyword evidence="6 9" id="KW-1133">Transmembrane helix</keyword>
<evidence type="ECO:0000256" key="2">
    <source>
        <dbReference type="ARBA" id="ARBA00022475"/>
    </source>
</evidence>
<evidence type="ECO:0000256" key="4">
    <source>
        <dbReference type="ARBA" id="ARBA00022618"/>
    </source>
</evidence>
<keyword evidence="13" id="KW-1185">Reference proteome</keyword>
<dbReference type="EMBL" id="JAYXHS010000002">
    <property type="protein sequence ID" value="MEC5386059.1"/>
    <property type="molecule type" value="Genomic_DNA"/>
</dbReference>
<evidence type="ECO:0000256" key="5">
    <source>
        <dbReference type="ARBA" id="ARBA00022692"/>
    </source>
</evidence>
<organism evidence="12 13">
    <name type="scientific">Uliginosibacterium silvisoli</name>
    <dbReference type="NCBI Taxonomy" id="3114758"/>
    <lineage>
        <taxon>Bacteria</taxon>
        <taxon>Pseudomonadati</taxon>
        <taxon>Pseudomonadota</taxon>
        <taxon>Betaproteobacteria</taxon>
        <taxon>Rhodocyclales</taxon>
        <taxon>Zoogloeaceae</taxon>
        <taxon>Uliginosibacterium</taxon>
    </lineage>
</organism>
<dbReference type="Gene3D" id="3.10.20.310">
    <property type="entry name" value="membrane protein fhac"/>
    <property type="match status" value="1"/>
</dbReference>
<sequence length="258" mass="28827">MNLVSDVLLLVASVAIGYAVVKSVVNLSLFELRQVVVTTPLGQVTGAQLEYAAVSSMRGNFFTVDLEKARESFEKLPWVRRAQVRRRWPATVEVSLEEQAAVAYWKMLDTGDMRLVNTHGEVFDAASNAVMPVYTGPSERAGDMLEAQHRWDEMLQPIGRHIVSMNLSPRSAWQLHLDDGLVLEMGRDQTKAPVDDRLRKFVAAYPAAQEKLQRRWAVADLRYPAGFAVRMTNEKASQDKPNKAGKTAEVTPMSKGKQ</sequence>
<dbReference type="Proteomes" id="UP001331561">
    <property type="component" value="Unassembled WGS sequence"/>
</dbReference>
<evidence type="ECO:0000256" key="10">
    <source>
        <dbReference type="SAM" id="MobiDB-lite"/>
    </source>
</evidence>
<evidence type="ECO:0000256" key="3">
    <source>
        <dbReference type="ARBA" id="ARBA00022519"/>
    </source>
</evidence>
<comment type="caution">
    <text evidence="12">The sequence shown here is derived from an EMBL/GenBank/DDBJ whole genome shotgun (WGS) entry which is preliminary data.</text>
</comment>
<proteinExistence type="inferred from homology"/>
<dbReference type="Pfam" id="PF08478">
    <property type="entry name" value="POTRA_1"/>
    <property type="match status" value="1"/>
</dbReference>
<feature type="domain" description="POTRA" evidence="11">
    <location>
        <begin position="30"/>
        <end position="99"/>
    </location>
</feature>
<dbReference type="PANTHER" id="PTHR35851">
    <property type="entry name" value="CELL DIVISION PROTEIN FTSQ"/>
    <property type="match status" value="1"/>
</dbReference>
<keyword evidence="8 9" id="KW-0131">Cell cycle</keyword>
<comment type="subunit">
    <text evidence="9">Part of a complex composed of FtsB, FtsL and FtsQ.</text>
</comment>
<dbReference type="PANTHER" id="PTHR35851:SF1">
    <property type="entry name" value="CELL DIVISION PROTEIN FTSQ"/>
    <property type="match status" value="1"/>
</dbReference>
<keyword evidence="3 9" id="KW-0997">Cell inner membrane</keyword>
<feature type="region of interest" description="Disordered" evidence="10">
    <location>
        <begin position="232"/>
        <end position="258"/>
    </location>
</feature>
<gene>
    <name evidence="9" type="primary">ftsQ</name>
    <name evidence="12" type="ORF">VVD49_10005</name>
</gene>
<evidence type="ECO:0000256" key="9">
    <source>
        <dbReference type="HAMAP-Rule" id="MF_00911"/>
    </source>
</evidence>
<keyword evidence="2 9" id="KW-1003">Cell membrane</keyword>
<protein>
    <recommendedName>
        <fullName evidence="9">Cell division protein FtsQ</fullName>
    </recommendedName>
</protein>
<dbReference type="HAMAP" id="MF_00911">
    <property type="entry name" value="FtsQ_subfam"/>
    <property type="match status" value="1"/>
</dbReference>
<dbReference type="InterPro" id="IPR026579">
    <property type="entry name" value="FtsQ"/>
</dbReference>
<evidence type="ECO:0000256" key="1">
    <source>
        <dbReference type="ARBA" id="ARBA00004370"/>
    </source>
</evidence>
<dbReference type="Pfam" id="PF03799">
    <property type="entry name" value="FtsQ_DivIB_C"/>
    <property type="match status" value="1"/>
</dbReference>
<dbReference type="GO" id="GO:0051301">
    <property type="term" value="P:cell division"/>
    <property type="evidence" value="ECO:0007669"/>
    <property type="project" value="UniProtKB-KW"/>
</dbReference>
<evidence type="ECO:0000256" key="8">
    <source>
        <dbReference type="ARBA" id="ARBA00023306"/>
    </source>
</evidence>
<dbReference type="InterPro" id="IPR045335">
    <property type="entry name" value="FtsQ_C_sf"/>
</dbReference>
<comment type="function">
    <text evidence="9">Essential cell division protein. May link together the upstream cell division proteins, which are predominantly cytoplasmic, with the downstream cell division proteins, which are predominantly periplasmic. May control correct divisome assembly.</text>
</comment>
<evidence type="ECO:0000313" key="12">
    <source>
        <dbReference type="EMBL" id="MEC5386059.1"/>
    </source>
</evidence>
<accession>A0ABU6K357</accession>